<evidence type="ECO:0000256" key="1">
    <source>
        <dbReference type="ARBA" id="ARBA00008061"/>
    </source>
</evidence>
<gene>
    <name evidence="6" type="ORF">VK70_11025</name>
</gene>
<dbReference type="PATRIC" id="fig|1333534.5.peg.2437"/>
<dbReference type="PANTHER" id="PTHR10357:SF210">
    <property type="entry name" value="MALTODEXTRIN GLUCOSIDASE"/>
    <property type="match status" value="1"/>
</dbReference>
<dbReference type="AlphaFoldDB" id="A0A0F7CIX0"/>
<dbReference type="SUPFAM" id="SSF51011">
    <property type="entry name" value="Glycosyl hydrolase domain"/>
    <property type="match status" value="1"/>
</dbReference>
<reference evidence="6 7" key="1">
    <citation type="submission" date="2015-03" db="EMBL/GenBank/DDBJ databases">
        <authorList>
            <person name="Abdul Halim M."/>
        </authorList>
    </citation>
    <scope>NUCLEOTIDE SEQUENCE [LARGE SCALE GENOMIC DNA]</scope>
    <source>
        <strain evidence="6 7">ATCC 35681</strain>
    </source>
</reference>
<sequence length="604" mass="69431">MLLEALYHVPRDKWAYAYDKESVHLRMRTKRDDADAVYVLTGDKYAWDRTFEEIAMEKSASDELFDYWEACARPKHKRLSYLFRIESGGDTAYMSSKGIMHETPQPPGNNFEFPYIHEVDLFRVPEWAKEAVFYQIMPDRFANGDTANDPEGTEAWGGEPKVDNFFGGDIQGVIDHLDYLLDLGVNAIYFTPLFVSPSNHKYDIIDYKKVDPQFGDNELLKTLVDLCHEKGIRVMLDAVFNHCSKEFPPFQDVMEKGDDSKYADWFHINSFPVEVVDGIPSYDTFGFFEAMPKFNTANPEVKSYLLDVAEYWIKEVKLDGWRLDVADEIDHHFWHDFRKVVKKANPDAYIVGEVWSDSLAWLLGDQFDSVMNYPFSGTVLEFFNGGMDSYTFSNKVGGLLMRYPKQANEVAFNLLCSHDTPRLLNAMGEDKRKMKLAVAFLFTFIGTPCIYYGDEIGLSGEGDPGCRKCMEWDPDKQDLELRDFYKMMISLRKENPALRGGSYRILGACKDDPCIIYERMDSETHFTIWMNNSPEPRSLSHALEAEDWTDALTGDAVRPDEGIMHISLDPYGFRILSRRLDRKTPPLVHNTSGKASTEHSPAHR</sequence>
<dbReference type="InterPro" id="IPR032091">
    <property type="entry name" value="Malt_amylase-like_C"/>
</dbReference>
<accession>A0A0F7CIX0</accession>
<dbReference type="InterPro" id="IPR013783">
    <property type="entry name" value="Ig-like_fold"/>
</dbReference>
<dbReference type="CDD" id="cd11338">
    <property type="entry name" value="AmyAc_CMD"/>
    <property type="match status" value="1"/>
</dbReference>
<keyword evidence="3" id="KW-0326">Glycosidase</keyword>
<dbReference type="PANTHER" id="PTHR10357">
    <property type="entry name" value="ALPHA-AMYLASE FAMILY MEMBER"/>
    <property type="match status" value="1"/>
</dbReference>
<dbReference type="GO" id="GO:0004553">
    <property type="term" value="F:hydrolase activity, hydrolyzing O-glycosyl compounds"/>
    <property type="evidence" value="ECO:0007669"/>
    <property type="project" value="InterPro"/>
</dbReference>
<feature type="region of interest" description="Disordered" evidence="4">
    <location>
        <begin position="584"/>
        <end position="604"/>
    </location>
</feature>
<reference evidence="6 7" key="2">
    <citation type="journal article" date="2016" name="Genome Announc.">
        <title>Genome Sequence of a Gram-Positive Diazotroph, Paenibacillus durus Type Strain ATCC 35681.</title>
        <authorList>
            <person name="Halim M.A."/>
            <person name="Rahman A.Y."/>
            <person name="Sim K.S."/>
            <person name="Yam H.C."/>
            <person name="Rahim A.A."/>
            <person name="Ghazali A.H."/>
            <person name="Najimudin N."/>
        </authorList>
    </citation>
    <scope>NUCLEOTIDE SEQUENCE [LARGE SCALE GENOMIC DNA]</scope>
    <source>
        <strain evidence="6 7">ATCC 35681</strain>
    </source>
</reference>
<comment type="similarity">
    <text evidence="1">Belongs to the glycosyl hydrolase 13 family.</text>
</comment>
<dbReference type="Gene3D" id="3.90.400.10">
    <property type="entry name" value="Oligo-1,6-glucosidase, Domain 2"/>
    <property type="match status" value="1"/>
</dbReference>
<dbReference type="OrthoDB" id="9805159at2"/>
<dbReference type="Gene3D" id="2.60.40.1180">
    <property type="entry name" value="Golgi alpha-mannosidase II"/>
    <property type="match status" value="1"/>
</dbReference>
<dbReference type="Gene3D" id="2.60.40.10">
    <property type="entry name" value="Immunoglobulins"/>
    <property type="match status" value="1"/>
</dbReference>
<dbReference type="InterPro" id="IPR004185">
    <property type="entry name" value="Glyco_hydro_13_lg-like_dom"/>
</dbReference>
<evidence type="ECO:0000313" key="6">
    <source>
        <dbReference type="EMBL" id="AKG35025.1"/>
    </source>
</evidence>
<name>A0A0F7CIX0_PAEDU</name>
<dbReference type="Pfam" id="PF02903">
    <property type="entry name" value="Alpha-amylase_N"/>
    <property type="match status" value="1"/>
</dbReference>
<dbReference type="Pfam" id="PF16657">
    <property type="entry name" value="Malt_amylase_C"/>
    <property type="match status" value="1"/>
</dbReference>
<dbReference type="GO" id="GO:0005975">
    <property type="term" value="P:carbohydrate metabolic process"/>
    <property type="evidence" value="ECO:0007669"/>
    <property type="project" value="InterPro"/>
</dbReference>
<keyword evidence="2" id="KW-0378">Hydrolase</keyword>
<evidence type="ECO:0000256" key="4">
    <source>
        <dbReference type="SAM" id="MobiDB-lite"/>
    </source>
</evidence>
<organism evidence="6 7">
    <name type="scientific">Paenibacillus durus ATCC 35681</name>
    <dbReference type="NCBI Taxonomy" id="1333534"/>
    <lineage>
        <taxon>Bacteria</taxon>
        <taxon>Bacillati</taxon>
        <taxon>Bacillota</taxon>
        <taxon>Bacilli</taxon>
        <taxon>Bacillales</taxon>
        <taxon>Paenibacillaceae</taxon>
        <taxon>Paenibacillus</taxon>
    </lineage>
</organism>
<dbReference type="CDD" id="cd02857">
    <property type="entry name" value="E_set_CDase_PDE_N"/>
    <property type="match status" value="1"/>
</dbReference>
<evidence type="ECO:0000259" key="5">
    <source>
        <dbReference type="SMART" id="SM00642"/>
    </source>
</evidence>
<evidence type="ECO:0000313" key="7">
    <source>
        <dbReference type="Proteomes" id="UP000034189"/>
    </source>
</evidence>
<protein>
    <submittedName>
        <fullName evidence="6">Cyclomaltodextrinase</fullName>
    </submittedName>
</protein>
<dbReference type="SUPFAM" id="SSF51445">
    <property type="entry name" value="(Trans)glycosidases"/>
    <property type="match status" value="1"/>
</dbReference>
<evidence type="ECO:0000256" key="3">
    <source>
        <dbReference type="ARBA" id="ARBA00023295"/>
    </source>
</evidence>
<dbReference type="EMBL" id="CP011114">
    <property type="protein sequence ID" value="AKG35025.1"/>
    <property type="molecule type" value="Genomic_DNA"/>
</dbReference>
<dbReference type="SMART" id="SM00642">
    <property type="entry name" value="Aamy"/>
    <property type="match status" value="1"/>
</dbReference>
<dbReference type="Pfam" id="PF00128">
    <property type="entry name" value="Alpha-amylase"/>
    <property type="match status" value="1"/>
</dbReference>
<dbReference type="InterPro" id="IPR045857">
    <property type="entry name" value="O16G_dom_2"/>
</dbReference>
<dbReference type="Gene3D" id="3.20.20.80">
    <property type="entry name" value="Glycosidases"/>
    <property type="match status" value="1"/>
</dbReference>
<proteinExistence type="inferred from homology"/>
<dbReference type="InterPro" id="IPR006047">
    <property type="entry name" value="GH13_cat_dom"/>
</dbReference>
<dbReference type="Proteomes" id="UP000034189">
    <property type="component" value="Chromosome"/>
</dbReference>
<dbReference type="InterPro" id="IPR013780">
    <property type="entry name" value="Glyco_hydro_b"/>
</dbReference>
<feature type="domain" description="Glycosyl hydrolase family 13 catalytic" evidence="5">
    <location>
        <begin position="135"/>
        <end position="492"/>
    </location>
</feature>
<dbReference type="HOGENOM" id="CLU_006462_6_2_9"/>
<evidence type="ECO:0000256" key="2">
    <source>
        <dbReference type="ARBA" id="ARBA00022801"/>
    </source>
</evidence>
<dbReference type="RefSeq" id="WP_025694271.1">
    <property type="nucleotide sequence ID" value="NZ_ASQQ01000101.1"/>
</dbReference>
<dbReference type="InterPro" id="IPR017853">
    <property type="entry name" value="GH"/>
</dbReference>